<proteinExistence type="predicted"/>
<dbReference type="Proteomes" id="UP001299235">
    <property type="component" value="Unassembled WGS sequence"/>
</dbReference>
<sequence>MAQFELHGFDDLMMQLDRLGRTDEVAPKMLEEAVPILQEEVVSQAEKHRDTGEMAASIKPTKVTKSADGYRVVVRPTGKASGRNIRNMEKLVYLEYGVRGRPATPVLTTAVLNARPDVIRKMQEVFTREMSL</sequence>
<name>A0ABS8EYS1_9FIRM</name>
<dbReference type="RefSeq" id="WP_248835934.1">
    <property type="nucleotide sequence ID" value="NZ_JAJEQE010000055.1"/>
</dbReference>
<evidence type="ECO:0000313" key="2">
    <source>
        <dbReference type="Proteomes" id="UP001299235"/>
    </source>
</evidence>
<dbReference type="EMBL" id="JAJEQE010000055">
    <property type="protein sequence ID" value="MCC2150084.1"/>
    <property type="molecule type" value="Genomic_DNA"/>
</dbReference>
<accession>A0ABS8EYS1</accession>
<dbReference type="Pfam" id="PF04883">
    <property type="entry name" value="HK97-gp10_like"/>
    <property type="match status" value="1"/>
</dbReference>
<evidence type="ECO:0000313" key="1">
    <source>
        <dbReference type="EMBL" id="MCC2150084.1"/>
    </source>
</evidence>
<dbReference type="NCBIfam" id="TIGR01725">
    <property type="entry name" value="phge_HK97_gp10"/>
    <property type="match status" value="1"/>
</dbReference>
<reference evidence="1 2" key="1">
    <citation type="submission" date="2021-10" db="EMBL/GenBank/DDBJ databases">
        <title>Anaerobic single-cell dispensing facilitates the cultivation of human gut bacteria.</title>
        <authorList>
            <person name="Afrizal A."/>
        </authorList>
    </citation>
    <scope>NUCLEOTIDE SEQUENCE [LARGE SCALE GENOMIC DNA]</scope>
    <source>
        <strain evidence="1 2">CLA-AA-H246</strain>
    </source>
</reference>
<protein>
    <submittedName>
        <fullName evidence="1">HK97 gp10 family phage protein</fullName>
    </submittedName>
</protein>
<comment type="caution">
    <text evidence="1">The sequence shown here is derived from an EMBL/GenBank/DDBJ whole genome shotgun (WGS) entry which is preliminary data.</text>
</comment>
<gene>
    <name evidence="1" type="ORF">LKD42_12685</name>
</gene>
<organism evidence="1 2">
    <name type="scientific">Hominisplanchenecus faecis</name>
    <dbReference type="NCBI Taxonomy" id="2885351"/>
    <lineage>
        <taxon>Bacteria</taxon>
        <taxon>Bacillati</taxon>
        <taxon>Bacillota</taxon>
        <taxon>Clostridia</taxon>
        <taxon>Lachnospirales</taxon>
        <taxon>Lachnospiraceae</taxon>
        <taxon>Hominisplanchenecus</taxon>
    </lineage>
</organism>
<keyword evidence="2" id="KW-1185">Reference proteome</keyword>
<dbReference type="InterPro" id="IPR010064">
    <property type="entry name" value="HK97-gp10_tail"/>
</dbReference>